<evidence type="ECO:0000313" key="5">
    <source>
        <dbReference type="EMBL" id="KAF3320659.1"/>
    </source>
</evidence>
<comment type="similarity">
    <text evidence="2">Belongs to the THOC5 family.</text>
</comment>
<dbReference type="PANTHER" id="PTHR13375">
    <property type="entry name" value="FMS INTERACTING PROTEIN"/>
    <property type="match status" value="1"/>
</dbReference>
<dbReference type="Pfam" id="PF09766">
    <property type="entry name" value="FmiP_Thoc5"/>
    <property type="match status" value="1"/>
</dbReference>
<comment type="caution">
    <text evidence="5">The sequence shown here is derived from an EMBL/GenBank/DDBJ whole genome shotgun (WGS) entry which is preliminary data.</text>
</comment>
<evidence type="ECO:0000256" key="3">
    <source>
        <dbReference type="ARBA" id="ARBA00023242"/>
    </source>
</evidence>
<name>A0A833QKL3_9POAL</name>
<dbReference type="GO" id="GO:0003729">
    <property type="term" value="F:mRNA binding"/>
    <property type="evidence" value="ECO:0007669"/>
    <property type="project" value="TreeGrafter"/>
</dbReference>
<accession>A0A833QKL3</accession>
<dbReference type="PANTHER" id="PTHR13375:SF3">
    <property type="entry name" value="THO COMPLEX SUBUNIT 5 HOMOLOG"/>
    <property type="match status" value="1"/>
</dbReference>
<reference evidence="5" key="1">
    <citation type="submission" date="2020-01" db="EMBL/GenBank/DDBJ databases">
        <title>Genome sequence of Kobresia littledalei, the first chromosome-level genome in the family Cyperaceae.</title>
        <authorList>
            <person name="Qu G."/>
        </authorList>
    </citation>
    <scope>NUCLEOTIDE SEQUENCE</scope>
    <source>
        <strain evidence="5">C.B.Clarke</strain>
        <tissue evidence="5">Leaf</tissue>
    </source>
</reference>
<protein>
    <submittedName>
        <fullName evidence="5">THO complex subunit 5A</fullName>
    </submittedName>
</protein>
<evidence type="ECO:0000256" key="1">
    <source>
        <dbReference type="ARBA" id="ARBA00004123"/>
    </source>
</evidence>
<proteinExistence type="inferred from homology"/>
<comment type="subcellular location">
    <subcellularLocation>
        <location evidence="1">Nucleus</location>
    </subcellularLocation>
</comment>
<gene>
    <name evidence="5" type="ORF">FCM35_KLT14793</name>
</gene>
<dbReference type="OrthoDB" id="20582at2759"/>
<dbReference type="EMBL" id="SWLB01000028">
    <property type="protein sequence ID" value="KAF3320659.1"/>
    <property type="molecule type" value="Genomic_DNA"/>
</dbReference>
<keyword evidence="6" id="KW-1185">Reference proteome</keyword>
<dbReference type="InterPro" id="IPR019163">
    <property type="entry name" value="THO_Thoc5"/>
</dbReference>
<feature type="region of interest" description="Disordered" evidence="4">
    <location>
        <begin position="1"/>
        <end position="34"/>
    </location>
</feature>
<keyword evidence="3" id="KW-0539">Nucleus</keyword>
<dbReference type="Proteomes" id="UP000623129">
    <property type="component" value="Unassembled WGS sequence"/>
</dbReference>
<sequence>MEVEAPPPETKSEPEKRIPVQPPLTENMKPGNPYSLLEETRTAMEEIAVRLLSAKKEGRPKSELRELSTQMSLLFISLRQVNRAILMEEDQVKAETERAKAPVDFTTLQLHNLLYEKNHYSNAIKACRDFTSKYPGIELVPEEEFFAKAPESIKGKALAMDPAHDVMLKRLNFELYQRKELCKMHERLEHQKKVLSEKISERKRFLSSLPSQLKSLKKASLPVQQQFGILHSKRAKQNQMAELLPSPLYIAYSQLMAQKEAFDERIEVEIVGSVKDAQAFMQEQANREHGQIANVEDNKLEEDVMEEDEDMQRRRARPKKEFSKEATSDKDGIYRLHPLKIMLSVLDENEEEKPVKLLVLRFEYLVKLNVVCVGVEGGDSSDKDILCNLFPDDTGADLPHQTAKLCASDSLTFGDMGSRPYKWAQHLAGIDFLPELPPSREVTSHESMKTGDLSTGVTMYRCQNRVQTILLKIRSRKKAQLALLKQLNSLSKLEWPPLNYDKAPWAGYTPSCKIDCWTLMGPTTESYFLVAPTTGEISGELDRRSVTQWDEVESNREDGELPVVVHVAGAANQYNKEKTPTPPPDGPETDRIDFARSLSLLSKSAPRSKKDSLVNLARNVDDEMMIDSESEAEELAGVEIESEYVNINLEKPWQNHALREFKLVLRKRCGKDEIVKLEAKVKICMEYPLRPPLFNLSIFPETFHDSRWQNELRAMEAEVNLHILGIIPGSCENYVLANQIRFLAMLFDLNFGASDERRKITSIVDMQIGEPTRSVRGRDRRMAIYWKNT</sequence>
<dbReference type="GO" id="GO:0000445">
    <property type="term" value="C:THO complex part of transcription export complex"/>
    <property type="evidence" value="ECO:0007669"/>
    <property type="project" value="TreeGrafter"/>
</dbReference>
<feature type="region of interest" description="Disordered" evidence="4">
    <location>
        <begin position="303"/>
        <end position="326"/>
    </location>
</feature>
<evidence type="ECO:0000256" key="2">
    <source>
        <dbReference type="ARBA" id="ARBA00008044"/>
    </source>
</evidence>
<evidence type="ECO:0000256" key="4">
    <source>
        <dbReference type="SAM" id="MobiDB-lite"/>
    </source>
</evidence>
<dbReference type="GO" id="GO:0006406">
    <property type="term" value="P:mRNA export from nucleus"/>
    <property type="evidence" value="ECO:0007669"/>
    <property type="project" value="TreeGrafter"/>
</dbReference>
<dbReference type="AlphaFoldDB" id="A0A833QKL3"/>
<organism evidence="5 6">
    <name type="scientific">Carex littledalei</name>
    <dbReference type="NCBI Taxonomy" id="544730"/>
    <lineage>
        <taxon>Eukaryota</taxon>
        <taxon>Viridiplantae</taxon>
        <taxon>Streptophyta</taxon>
        <taxon>Embryophyta</taxon>
        <taxon>Tracheophyta</taxon>
        <taxon>Spermatophyta</taxon>
        <taxon>Magnoliopsida</taxon>
        <taxon>Liliopsida</taxon>
        <taxon>Poales</taxon>
        <taxon>Cyperaceae</taxon>
        <taxon>Cyperoideae</taxon>
        <taxon>Cariceae</taxon>
        <taxon>Carex</taxon>
        <taxon>Carex subgen. Euthyceras</taxon>
    </lineage>
</organism>
<evidence type="ECO:0000313" key="6">
    <source>
        <dbReference type="Proteomes" id="UP000623129"/>
    </source>
</evidence>